<feature type="compositionally biased region" description="Polar residues" evidence="6">
    <location>
        <begin position="178"/>
        <end position="194"/>
    </location>
</feature>
<dbReference type="InterPro" id="IPR037189">
    <property type="entry name" value="HBS1-like_N_sf"/>
</dbReference>
<feature type="region of interest" description="Disordered" evidence="6">
    <location>
        <begin position="107"/>
        <end position="133"/>
    </location>
</feature>
<dbReference type="EMBL" id="NHYD01001049">
    <property type="protein sequence ID" value="PPQ92367.1"/>
    <property type="molecule type" value="Genomic_DNA"/>
</dbReference>
<protein>
    <recommendedName>
        <fullName evidence="7">HBS1-like protein N-terminal domain-containing protein</fullName>
    </recommendedName>
</protein>
<gene>
    <name evidence="8" type="ORF">CVT25_008717</name>
</gene>
<organism evidence="8 9">
    <name type="scientific">Psilocybe cyanescens</name>
    <dbReference type="NCBI Taxonomy" id="93625"/>
    <lineage>
        <taxon>Eukaryota</taxon>
        <taxon>Fungi</taxon>
        <taxon>Dikarya</taxon>
        <taxon>Basidiomycota</taxon>
        <taxon>Agaricomycotina</taxon>
        <taxon>Agaricomycetes</taxon>
        <taxon>Agaricomycetidae</taxon>
        <taxon>Agaricales</taxon>
        <taxon>Agaricineae</taxon>
        <taxon>Strophariaceae</taxon>
        <taxon>Psilocybe</taxon>
    </lineage>
</organism>
<dbReference type="Proteomes" id="UP000283269">
    <property type="component" value="Unassembled WGS sequence"/>
</dbReference>
<feature type="compositionally biased region" description="Acidic residues" evidence="6">
    <location>
        <begin position="15"/>
        <end position="30"/>
    </location>
</feature>
<dbReference type="GO" id="GO:0006412">
    <property type="term" value="P:translation"/>
    <property type="evidence" value="ECO:0007669"/>
    <property type="project" value="UniProtKB-KW"/>
</dbReference>
<feature type="compositionally biased region" description="Basic and acidic residues" evidence="6">
    <location>
        <begin position="303"/>
        <end position="312"/>
    </location>
</feature>
<feature type="compositionally biased region" description="Polar residues" evidence="6">
    <location>
        <begin position="209"/>
        <end position="229"/>
    </location>
</feature>
<feature type="compositionally biased region" description="Low complexity" evidence="6">
    <location>
        <begin position="474"/>
        <end position="499"/>
    </location>
</feature>
<feature type="compositionally biased region" description="Low complexity" evidence="6">
    <location>
        <begin position="119"/>
        <end position="133"/>
    </location>
</feature>
<evidence type="ECO:0000256" key="1">
    <source>
        <dbReference type="ARBA" id="ARBA00004496"/>
    </source>
</evidence>
<evidence type="ECO:0000256" key="2">
    <source>
        <dbReference type="ARBA" id="ARBA00022490"/>
    </source>
</evidence>
<keyword evidence="2" id="KW-0963">Cytoplasm</keyword>
<dbReference type="Pfam" id="PF08938">
    <property type="entry name" value="HBS1_N"/>
    <property type="match status" value="1"/>
</dbReference>
<feature type="compositionally biased region" description="Basic and acidic residues" evidence="6">
    <location>
        <begin position="647"/>
        <end position="656"/>
    </location>
</feature>
<evidence type="ECO:0000313" key="8">
    <source>
        <dbReference type="EMBL" id="PPQ92367.1"/>
    </source>
</evidence>
<feature type="region of interest" description="Disordered" evidence="6">
    <location>
        <begin position="1"/>
        <end position="41"/>
    </location>
</feature>
<reference evidence="8 9" key="1">
    <citation type="journal article" date="2018" name="Evol. Lett.">
        <title>Horizontal gene cluster transfer increased hallucinogenic mushroom diversity.</title>
        <authorList>
            <person name="Reynolds H.T."/>
            <person name="Vijayakumar V."/>
            <person name="Gluck-Thaler E."/>
            <person name="Korotkin H.B."/>
            <person name="Matheny P.B."/>
            <person name="Slot J.C."/>
        </authorList>
    </citation>
    <scope>NUCLEOTIDE SEQUENCE [LARGE SCALE GENOMIC DNA]</scope>
    <source>
        <strain evidence="8 9">2631</strain>
    </source>
</reference>
<feature type="compositionally biased region" description="Polar residues" evidence="6">
    <location>
        <begin position="31"/>
        <end position="41"/>
    </location>
</feature>
<keyword evidence="3" id="KW-0597">Phosphoprotein</keyword>
<dbReference type="GO" id="GO:0005737">
    <property type="term" value="C:cytoplasm"/>
    <property type="evidence" value="ECO:0007669"/>
    <property type="project" value="UniProtKB-SubCell"/>
</dbReference>
<comment type="subcellular location">
    <subcellularLocation>
        <location evidence="1">Cytoplasm</location>
    </subcellularLocation>
</comment>
<evidence type="ECO:0000313" key="9">
    <source>
        <dbReference type="Proteomes" id="UP000283269"/>
    </source>
</evidence>
<feature type="region of interest" description="Disordered" evidence="6">
    <location>
        <begin position="647"/>
        <end position="729"/>
    </location>
</feature>
<accession>A0A409XNR9</accession>
<dbReference type="InParanoid" id="A0A409XNR9"/>
<keyword evidence="5" id="KW-0648">Protein biosynthesis</keyword>
<feature type="region of interest" description="Disordered" evidence="6">
    <location>
        <begin position="178"/>
        <end position="408"/>
    </location>
</feature>
<sequence>MSRHRDIRNMNIKDELEDDALSDGGDEDMTPDQQGLHGTNMLASVQAELDQARMEDGLDQVKLVIGDESQSGLSDNEIRDVLWELYFDIEKTIEWALEERERRQVAKERKGTWGDHISDSSSDNNGGSYQYYQNNHSGNFQILDDEQGMHGTDTRPRLPSIFLAQQQPDFDNQAYLAVSNSPASPRPNRLSTITERTERTEPSMLWRSVQPSLVPTTPRSFVSSDTTSYGRELDNDGSVDDNYYRQDPNTSRTSPSGSAIQRLSIYDPPPSNSSTVSPPDPVNPPTSSEQISSLKDIPSIPDFDSKSSEHIHIQAPTPSHSLPSIPGQSQSKLSKLASSRAASTISTRSESSRSSGTSVTGSIKTFPALRPSARSERPPSSVASSKELPPLPSNISSSSSSVHDSTSSIVRRAIQTALELEAVDKGPSPKISGSQSPVTSEESERSKTPTPRDSKPVSAPSTVKAVGNSRPLSKLALLAQKKADTTSSKSLPSFDSTSPSSPPRPLSKLAMLAQQKVDASRVPKLPKTTTEYLMPIANGSSVTTAITTSYQSLYSLTDPSRQNVIPKLDVVPLQLPATVIGSPSDSKPSKLALKIKRAGEKTPLSPGFSPEQDIAPPISPIFLPGTTHARASPSAFASVLIHDNIISKDQGRDKETKRKKKVKEKHSKPPKVPAKHATAHNDSQTSKIFAFDGPSPDDVVFNARKKSTPGSKNVTSMSSSKISQPTGKS</sequence>
<feature type="compositionally biased region" description="Polar residues" evidence="6">
    <location>
        <begin position="247"/>
        <end position="261"/>
    </location>
</feature>
<evidence type="ECO:0000256" key="4">
    <source>
        <dbReference type="ARBA" id="ARBA00022801"/>
    </source>
</evidence>
<feature type="compositionally biased region" description="Low complexity" evidence="6">
    <location>
        <begin position="328"/>
        <end position="385"/>
    </location>
</feature>
<feature type="compositionally biased region" description="Polar residues" evidence="6">
    <location>
        <begin position="708"/>
        <end position="729"/>
    </location>
</feature>
<feature type="domain" description="HBS1-like protein N-terminal" evidence="7">
    <location>
        <begin position="18"/>
        <end position="102"/>
    </location>
</feature>
<feature type="compositionally biased region" description="Polar residues" evidence="6">
    <location>
        <begin position="431"/>
        <end position="440"/>
    </location>
</feature>
<feature type="compositionally biased region" description="Basic residues" evidence="6">
    <location>
        <begin position="657"/>
        <end position="678"/>
    </location>
</feature>
<comment type="caution">
    <text evidence="8">The sequence shown here is derived from an EMBL/GenBank/DDBJ whole genome shotgun (WGS) entry which is preliminary data.</text>
</comment>
<dbReference type="InterPro" id="IPR015033">
    <property type="entry name" value="HBS1-like_N"/>
</dbReference>
<proteinExistence type="predicted"/>
<evidence type="ECO:0000256" key="3">
    <source>
        <dbReference type="ARBA" id="ARBA00022553"/>
    </source>
</evidence>
<evidence type="ECO:0000256" key="5">
    <source>
        <dbReference type="ARBA" id="ARBA00022917"/>
    </source>
</evidence>
<keyword evidence="9" id="KW-1185">Reference proteome</keyword>
<dbReference type="SUPFAM" id="SSF109732">
    <property type="entry name" value="HBS1-like domain"/>
    <property type="match status" value="1"/>
</dbReference>
<feature type="compositionally biased region" description="Basic and acidic residues" evidence="6">
    <location>
        <begin position="442"/>
        <end position="455"/>
    </location>
</feature>
<evidence type="ECO:0000256" key="6">
    <source>
        <dbReference type="SAM" id="MobiDB-lite"/>
    </source>
</evidence>
<feature type="compositionally biased region" description="Low complexity" evidence="6">
    <location>
        <begin position="393"/>
        <end position="408"/>
    </location>
</feature>
<feature type="region of interest" description="Disordered" evidence="6">
    <location>
        <begin position="420"/>
        <end position="506"/>
    </location>
</feature>
<dbReference type="STRING" id="93625.A0A409XNR9"/>
<dbReference type="OrthoDB" id="342024at2759"/>
<feature type="compositionally biased region" description="Basic and acidic residues" evidence="6">
    <location>
        <begin position="107"/>
        <end position="118"/>
    </location>
</feature>
<evidence type="ECO:0000259" key="7">
    <source>
        <dbReference type="Pfam" id="PF08938"/>
    </source>
</evidence>
<keyword evidence="4" id="KW-0378">Hydrolase</keyword>
<dbReference type="GO" id="GO:0016787">
    <property type="term" value="F:hydrolase activity"/>
    <property type="evidence" value="ECO:0007669"/>
    <property type="project" value="UniProtKB-KW"/>
</dbReference>
<name>A0A409XNR9_PSICY</name>
<dbReference type="AlphaFoldDB" id="A0A409XNR9"/>